<reference evidence="1" key="1">
    <citation type="journal article" date="2015" name="Nature">
        <title>Complex archaea that bridge the gap between prokaryotes and eukaryotes.</title>
        <authorList>
            <person name="Spang A."/>
            <person name="Saw J.H."/>
            <person name="Jorgensen S.L."/>
            <person name="Zaremba-Niedzwiedzka K."/>
            <person name="Martijn J."/>
            <person name="Lind A.E."/>
            <person name="van Eijk R."/>
            <person name="Schleper C."/>
            <person name="Guy L."/>
            <person name="Ettema T.J."/>
        </authorList>
    </citation>
    <scope>NUCLEOTIDE SEQUENCE</scope>
</reference>
<name>A0A0F9T0L7_9ZZZZ</name>
<gene>
    <name evidence="1" type="ORF">LCGC14_0788030</name>
</gene>
<organism evidence="1">
    <name type="scientific">marine sediment metagenome</name>
    <dbReference type="NCBI Taxonomy" id="412755"/>
    <lineage>
        <taxon>unclassified sequences</taxon>
        <taxon>metagenomes</taxon>
        <taxon>ecological metagenomes</taxon>
    </lineage>
</organism>
<comment type="caution">
    <text evidence="1">The sequence shown here is derived from an EMBL/GenBank/DDBJ whole genome shotgun (WGS) entry which is preliminary data.</text>
</comment>
<proteinExistence type="predicted"/>
<dbReference type="AlphaFoldDB" id="A0A0F9T0L7"/>
<dbReference type="EMBL" id="LAZR01002069">
    <property type="protein sequence ID" value="KKN35013.1"/>
    <property type="molecule type" value="Genomic_DNA"/>
</dbReference>
<accession>A0A0F9T0L7</accession>
<protein>
    <submittedName>
        <fullName evidence="1">Uncharacterized protein</fullName>
    </submittedName>
</protein>
<evidence type="ECO:0000313" key="1">
    <source>
        <dbReference type="EMBL" id="KKN35013.1"/>
    </source>
</evidence>
<sequence length="61" mass="7309">MRYRTRKTAQYWDCEELRRLDLPSSISVHENNDSEFTGLFDKHGNEIYRVSDRVKVGFDLN</sequence>